<evidence type="ECO:0000313" key="1">
    <source>
        <dbReference type="EMBL" id="QUT07602.1"/>
    </source>
</evidence>
<organism evidence="1 2">
    <name type="scientific">Sphingobium phenoxybenzoativorans</name>
    <dbReference type="NCBI Taxonomy" id="1592790"/>
    <lineage>
        <taxon>Bacteria</taxon>
        <taxon>Pseudomonadati</taxon>
        <taxon>Pseudomonadota</taxon>
        <taxon>Alphaproteobacteria</taxon>
        <taxon>Sphingomonadales</taxon>
        <taxon>Sphingomonadaceae</taxon>
        <taxon>Sphingobium</taxon>
    </lineage>
</organism>
<reference evidence="1" key="1">
    <citation type="submission" date="2021-04" db="EMBL/GenBank/DDBJ databases">
        <title>Isolation of p-tert-butylphenol degrading bacteria Sphingobium phenoxybenzoativorans Tas13 from active sludge.</title>
        <authorList>
            <person name="Li Y."/>
        </authorList>
    </citation>
    <scope>NUCLEOTIDE SEQUENCE</scope>
    <source>
        <strain evidence="1">Tas13</strain>
    </source>
</reference>
<dbReference type="Proteomes" id="UP000681425">
    <property type="component" value="Chromosome"/>
</dbReference>
<dbReference type="Pfam" id="PF09365">
    <property type="entry name" value="DUF2461"/>
    <property type="match status" value="1"/>
</dbReference>
<dbReference type="InterPro" id="IPR012808">
    <property type="entry name" value="CHP02453"/>
</dbReference>
<protein>
    <submittedName>
        <fullName evidence="1">DUF2461 family protein</fullName>
    </submittedName>
</protein>
<sequence length="77" mass="8325">MADLTAEAVRISEPGLKRVPAPFPADHPHGDLLRRKGLTTWIDLHDAALAFGDSGPANCVQSMWRLRPIIDLLAALG</sequence>
<gene>
    <name evidence="1" type="ORF">KFK14_09515</name>
</gene>
<accession>A0A975Q3J7</accession>
<evidence type="ECO:0000313" key="2">
    <source>
        <dbReference type="Proteomes" id="UP000681425"/>
    </source>
</evidence>
<proteinExistence type="predicted"/>
<dbReference type="EMBL" id="CP073910">
    <property type="protein sequence ID" value="QUT07602.1"/>
    <property type="molecule type" value="Genomic_DNA"/>
</dbReference>
<name>A0A975Q3J7_9SPHN</name>
<dbReference type="AlphaFoldDB" id="A0A975Q3J7"/>
<dbReference type="KEGG" id="spph:KFK14_09515"/>
<keyword evidence="2" id="KW-1185">Reference proteome</keyword>